<dbReference type="PANTHER" id="PTHR45782">
    <property type="entry name" value="MITOCHONDRIAL RIBOSOME-ASSOCIATED GTPASE 1"/>
    <property type="match status" value="1"/>
</dbReference>
<dbReference type="Gene3D" id="1.10.1580.10">
    <property type="match status" value="1"/>
</dbReference>
<dbReference type="InterPro" id="IPR027417">
    <property type="entry name" value="P-loop_NTPase"/>
</dbReference>
<sequence>MNTTRNQLTELMPRTDVVIELLDARLPGSSSNPLLDELRRNVPGKGPEGRPGDVPCITLLTKDDLADPEATAKWRDEFHNRRGVQTLAVNLSDKRATKNIPKLIRRLAPQRVEKNKPVRVTIVGIPNVGKSTLVNMLRGKSVARTGDEPAVTKGPQEIKLDRDIVLTDTPGILWPKFDDEAIGLNLAVSGAIKDTATDYDLLGPHAARYLLAQYPDRLIERYKIKDPADLPDPEDENAPFAFIELIGRKRGCLIAGGEVEMSRASELLLRELRGGKLGRVSLELP</sequence>
<evidence type="ECO:0000313" key="6">
    <source>
        <dbReference type="EMBL" id="MBB6430066.1"/>
    </source>
</evidence>
<dbReference type="Proteomes" id="UP000541810">
    <property type="component" value="Unassembled WGS sequence"/>
</dbReference>
<evidence type="ECO:0000313" key="7">
    <source>
        <dbReference type="Proteomes" id="UP000541810"/>
    </source>
</evidence>
<keyword evidence="3" id="KW-0963">Cytoplasm</keyword>
<dbReference type="PANTHER" id="PTHR45782:SF4">
    <property type="entry name" value="MITOCHONDRIAL RIBOSOME-ASSOCIATED GTPASE 1"/>
    <property type="match status" value="1"/>
</dbReference>
<keyword evidence="7" id="KW-1185">Reference proteome</keyword>
<evidence type="ECO:0000256" key="4">
    <source>
        <dbReference type="PIRSR" id="PIRSR006230-1"/>
    </source>
</evidence>
<reference evidence="6 7" key="1">
    <citation type="submission" date="2020-08" db="EMBL/GenBank/DDBJ databases">
        <title>Genomic Encyclopedia of Type Strains, Phase IV (KMG-IV): sequencing the most valuable type-strain genomes for metagenomic binning, comparative biology and taxonomic classification.</title>
        <authorList>
            <person name="Goeker M."/>
        </authorList>
    </citation>
    <scope>NUCLEOTIDE SEQUENCE [LARGE SCALE GENOMIC DNA]</scope>
    <source>
        <strain evidence="6 7">DSM 103725</strain>
    </source>
</reference>
<proteinExistence type="inferred from homology"/>
<dbReference type="Gene3D" id="3.40.50.300">
    <property type="entry name" value="P-loop containing nucleotide triphosphate hydrolases"/>
    <property type="match status" value="1"/>
</dbReference>
<evidence type="ECO:0000256" key="2">
    <source>
        <dbReference type="ARBA" id="ARBA00023134"/>
    </source>
</evidence>
<dbReference type="NCBIfam" id="TIGR03596">
    <property type="entry name" value="GTPase_YlqF"/>
    <property type="match status" value="1"/>
</dbReference>
<evidence type="ECO:0000259" key="5">
    <source>
        <dbReference type="Pfam" id="PF01926"/>
    </source>
</evidence>
<dbReference type="GO" id="GO:0006412">
    <property type="term" value="P:translation"/>
    <property type="evidence" value="ECO:0007669"/>
    <property type="project" value="TreeGrafter"/>
</dbReference>
<dbReference type="AlphaFoldDB" id="A0A7X0LKX4"/>
<comment type="function">
    <text evidence="3">Required for a late step of 50S ribosomal subunit assembly. Has GTPase activity.</text>
</comment>
<protein>
    <recommendedName>
        <fullName evidence="3">Ribosome biogenesis GTPase A</fullName>
    </recommendedName>
</protein>
<accession>A0A7X0LKX4</accession>
<feature type="binding site" evidence="4">
    <location>
        <position position="171"/>
    </location>
    <ligand>
        <name>GTP</name>
        <dbReference type="ChEBI" id="CHEBI:37565"/>
    </ligand>
</feature>
<comment type="subcellular location">
    <subcellularLocation>
        <location evidence="3">Cytoplasm</location>
    </subcellularLocation>
</comment>
<keyword evidence="2 3" id="KW-0342">GTP-binding</keyword>
<dbReference type="EMBL" id="JACHGY010000001">
    <property type="protein sequence ID" value="MBB6430066.1"/>
    <property type="molecule type" value="Genomic_DNA"/>
</dbReference>
<name>A0A7X0LKX4_9BACT</name>
<organism evidence="6 7">
    <name type="scientific">Algisphaera agarilytica</name>
    <dbReference type="NCBI Taxonomy" id="1385975"/>
    <lineage>
        <taxon>Bacteria</taxon>
        <taxon>Pseudomonadati</taxon>
        <taxon>Planctomycetota</taxon>
        <taxon>Phycisphaerae</taxon>
        <taxon>Phycisphaerales</taxon>
        <taxon>Phycisphaeraceae</taxon>
        <taxon>Algisphaera</taxon>
    </lineage>
</organism>
<dbReference type="GO" id="GO:0003924">
    <property type="term" value="F:GTPase activity"/>
    <property type="evidence" value="ECO:0007669"/>
    <property type="project" value="TreeGrafter"/>
</dbReference>
<dbReference type="InterPro" id="IPR006073">
    <property type="entry name" value="GTP-bd"/>
</dbReference>
<dbReference type="SUPFAM" id="SSF52540">
    <property type="entry name" value="P-loop containing nucleoside triphosphate hydrolases"/>
    <property type="match status" value="1"/>
</dbReference>
<dbReference type="GO" id="GO:0005525">
    <property type="term" value="F:GTP binding"/>
    <property type="evidence" value="ECO:0007669"/>
    <property type="project" value="UniProtKB-KW"/>
</dbReference>
<evidence type="ECO:0000256" key="1">
    <source>
        <dbReference type="ARBA" id="ARBA00022741"/>
    </source>
</evidence>
<dbReference type="PIRSF" id="PIRSF006230">
    <property type="entry name" value="MG442"/>
    <property type="match status" value="1"/>
</dbReference>
<dbReference type="Pfam" id="PF01926">
    <property type="entry name" value="MMR_HSR1"/>
    <property type="match status" value="1"/>
</dbReference>
<dbReference type="GO" id="GO:0005737">
    <property type="term" value="C:cytoplasm"/>
    <property type="evidence" value="ECO:0007669"/>
    <property type="project" value="UniProtKB-SubCell"/>
</dbReference>
<dbReference type="CDD" id="cd01856">
    <property type="entry name" value="YlqF"/>
    <property type="match status" value="1"/>
</dbReference>
<evidence type="ECO:0000256" key="3">
    <source>
        <dbReference type="PIRNR" id="PIRNR006230"/>
    </source>
</evidence>
<comment type="similarity">
    <text evidence="3">Belongs to the TRAFAC class YlqF/YawG GTPase family. MTG1 subfamily.</text>
</comment>
<dbReference type="InterPro" id="IPR016478">
    <property type="entry name" value="GTPase_MTG1"/>
</dbReference>
<dbReference type="InterPro" id="IPR019991">
    <property type="entry name" value="GTP-bd_ribosome_bgen"/>
</dbReference>
<feature type="binding site" evidence="4">
    <location>
        <begin position="127"/>
        <end position="132"/>
    </location>
    <ligand>
        <name>GTP</name>
        <dbReference type="ChEBI" id="CHEBI:37565"/>
    </ligand>
</feature>
<comment type="caution">
    <text evidence="6">The sequence shown here is derived from an EMBL/GenBank/DDBJ whole genome shotgun (WGS) entry which is preliminary data.</text>
</comment>
<dbReference type="InterPro" id="IPR023179">
    <property type="entry name" value="GTP-bd_ortho_bundle_sf"/>
</dbReference>
<dbReference type="PRINTS" id="PR00326">
    <property type="entry name" value="GTP1OBG"/>
</dbReference>
<gene>
    <name evidence="6" type="ORF">HNQ40_001872</name>
</gene>
<feature type="domain" description="G" evidence="5">
    <location>
        <begin position="119"/>
        <end position="186"/>
    </location>
</feature>
<keyword evidence="1 3" id="KW-0547">Nucleotide-binding</keyword>